<accession>A0ABQ0QSL7</accession>
<protein>
    <submittedName>
        <fullName evidence="1">Uncharacterized protein</fullName>
    </submittedName>
</protein>
<organism evidence="1 2">
    <name type="scientific">Neokomagataea thailandica NBRC 106555</name>
    <dbReference type="NCBI Taxonomy" id="1223520"/>
    <lineage>
        <taxon>Bacteria</taxon>
        <taxon>Pseudomonadati</taxon>
        <taxon>Pseudomonadota</taxon>
        <taxon>Alphaproteobacteria</taxon>
        <taxon>Acetobacterales</taxon>
        <taxon>Acetobacteraceae</taxon>
        <taxon>Neokomagataea</taxon>
    </lineage>
</organism>
<dbReference type="Proteomes" id="UP001062632">
    <property type="component" value="Unassembled WGS sequence"/>
</dbReference>
<evidence type="ECO:0000313" key="2">
    <source>
        <dbReference type="Proteomes" id="UP001062632"/>
    </source>
</evidence>
<keyword evidence="2" id="KW-1185">Reference proteome</keyword>
<dbReference type="EMBL" id="BAQC01000109">
    <property type="protein sequence ID" value="GBR55393.1"/>
    <property type="molecule type" value="Genomic_DNA"/>
</dbReference>
<proteinExistence type="predicted"/>
<comment type="caution">
    <text evidence="1">The sequence shown here is derived from an EMBL/GenBank/DDBJ whole genome shotgun (WGS) entry which is preliminary data.</text>
</comment>
<name>A0ABQ0QSL7_9PROT</name>
<gene>
    <name evidence="1" type="ORF">AA106555_2017</name>
</gene>
<evidence type="ECO:0000313" key="1">
    <source>
        <dbReference type="EMBL" id="GBR55393.1"/>
    </source>
</evidence>
<sequence>MGLTSVHEAWTRPISLILRPNGGVNNSSGAEVYRFEEFFSDMA</sequence>
<reference evidence="1 2" key="1">
    <citation type="submission" date="2013-04" db="EMBL/GenBank/DDBJ databases">
        <title>The genome sequencing project of 58 acetic acid bacteria.</title>
        <authorList>
            <person name="Okamoto-Kainuma A."/>
            <person name="Ishikawa M."/>
            <person name="Umino S."/>
            <person name="Koizumi Y."/>
            <person name="Shiwa Y."/>
            <person name="Yoshikawa H."/>
            <person name="Matsutani M."/>
            <person name="Matsushita K."/>
        </authorList>
    </citation>
    <scope>NUCLEOTIDE SEQUENCE [LARGE SCALE GENOMIC DNA]</scope>
    <source>
        <strain evidence="1 2">NBRC 106555</strain>
    </source>
</reference>